<reference evidence="1 2" key="1">
    <citation type="submission" date="2015-10" db="EMBL/GenBank/DDBJ databases">
        <title>Genome sequencing of Penicillium freii.</title>
        <authorList>
            <person name="Nguyen H.D."/>
            <person name="Visagie C.M."/>
            <person name="Seifert K.A."/>
        </authorList>
    </citation>
    <scope>NUCLEOTIDE SEQUENCE [LARGE SCALE GENOMIC DNA]</scope>
    <source>
        <strain evidence="1 2">DAOM 242723</strain>
    </source>
</reference>
<dbReference type="Proteomes" id="UP000055045">
    <property type="component" value="Unassembled WGS sequence"/>
</dbReference>
<evidence type="ECO:0000313" key="2">
    <source>
        <dbReference type="Proteomes" id="UP000055045"/>
    </source>
</evidence>
<dbReference type="AlphaFoldDB" id="A0A117NQL4"/>
<proteinExistence type="predicted"/>
<accession>A0A117NQL4</accession>
<sequence length="112" mass="12354">MPKPSPSPFLPSPLLFPSPLHLNFFPYLVLGVLEFAGSVWDDCRPIIRALCWSHLESSQSTRKPAPASSSLRAFRPFVQSNLPLYLPNSIPVIRRAISVTTASATPTCLYMA</sequence>
<organism evidence="1 2">
    <name type="scientific">Penicillium freii</name>
    <dbReference type="NCBI Taxonomy" id="48697"/>
    <lineage>
        <taxon>Eukaryota</taxon>
        <taxon>Fungi</taxon>
        <taxon>Dikarya</taxon>
        <taxon>Ascomycota</taxon>
        <taxon>Pezizomycotina</taxon>
        <taxon>Eurotiomycetes</taxon>
        <taxon>Eurotiomycetidae</taxon>
        <taxon>Eurotiales</taxon>
        <taxon>Aspergillaceae</taxon>
        <taxon>Penicillium</taxon>
    </lineage>
</organism>
<dbReference type="EMBL" id="LLXE01000052">
    <property type="protein sequence ID" value="KUM64250.1"/>
    <property type="molecule type" value="Genomic_DNA"/>
</dbReference>
<gene>
    <name evidence="1" type="ORF">ACN42_g2829</name>
</gene>
<protein>
    <submittedName>
        <fullName evidence="1">Uncharacterized protein</fullName>
    </submittedName>
</protein>
<name>A0A117NQL4_PENFR</name>
<evidence type="ECO:0000313" key="1">
    <source>
        <dbReference type="EMBL" id="KUM64250.1"/>
    </source>
</evidence>
<keyword evidence="2" id="KW-1185">Reference proteome</keyword>
<comment type="caution">
    <text evidence="1">The sequence shown here is derived from an EMBL/GenBank/DDBJ whole genome shotgun (WGS) entry which is preliminary data.</text>
</comment>